<protein>
    <submittedName>
        <fullName evidence="3">Uncharacterized protein</fullName>
    </submittedName>
</protein>
<organism evidence="3 4">
    <name type="scientific">Loxostege sticticalis</name>
    <name type="common">Beet webworm moth</name>
    <dbReference type="NCBI Taxonomy" id="481309"/>
    <lineage>
        <taxon>Eukaryota</taxon>
        <taxon>Metazoa</taxon>
        <taxon>Ecdysozoa</taxon>
        <taxon>Arthropoda</taxon>
        <taxon>Hexapoda</taxon>
        <taxon>Insecta</taxon>
        <taxon>Pterygota</taxon>
        <taxon>Neoptera</taxon>
        <taxon>Endopterygota</taxon>
        <taxon>Lepidoptera</taxon>
        <taxon>Glossata</taxon>
        <taxon>Ditrysia</taxon>
        <taxon>Pyraloidea</taxon>
        <taxon>Crambidae</taxon>
        <taxon>Pyraustinae</taxon>
        <taxon>Loxostege</taxon>
    </lineage>
</organism>
<feature type="chain" id="PRO_5044804790" evidence="2">
    <location>
        <begin position="30"/>
        <end position="1297"/>
    </location>
</feature>
<feature type="compositionally biased region" description="Polar residues" evidence="1">
    <location>
        <begin position="198"/>
        <end position="207"/>
    </location>
</feature>
<sequence>MSKSLRIFSCNNLLLTVSLLSLMLEFSNAIINDSHKDTKYVIKHISSCPDVGYYFRRETSPNSLESVCYLCFCQNDGTAICWQRENKRCDATHYQHGVGKRDTRIRRSPVPVGFSDIFFRDAARDIFDKQLPQTCKPYESSFSEGCPPADWCVGCTVCDCDANGRWDCHILSFCPDKKDKKKLKTKKKPLRDGWMPKRTTQNEVPQRTTRTTSNKKPTTKKGPPKQTPAPKRTTVTNANQVKKNVKKVSPVKQPNKNTKQEQNSSSKSNKNAPKRSNTSPKPLIIKKDDKSKNPKVVKPPRRDPPKPKPAAFPHTNETALITQEIYKKVISAMQTFLDKRIRSLPAVYKPTVKSSQKRSMVKRNVQNTKNIQNSKNAKTKVNGHFKPTADKKIFNPKNIKPKNIKSVKKPGKVNKQGGTNKKPTKPNENNGKRNKRDANDYNVTTTLITENKKLQIVYALTKNETKIYDNVTNTPKKRDKENHFDEIQAIVLNSSASEVKHDNISRKQMSVEKDMYEFNDLKFNDWPQIKLLKNNHLITKLVNVNSTKKAEKASNLTIVKMETLKKKLIGGKDVARVISPSYRKYNRSKIINTLNCYTNNSTRWNIINFRERISNKINDLQNAVKRVLIDVNKNNTKKMKPKPRRFNVIKYFKRFFSKMFRRYKHLGKNTMDDQTELNNRIIDSICEGLSNCDMAQKNNLLLRYKIRDLNKESFTIIRSIKIIKGLLHLLDFPTSTELIDSQNRKLKNAKSTLKNDIRKLNAVLKDKYINNNTPLTSTQMTQIRYIKNNTQSFVKSVGKFANILNEIITILTKKQNIDEKRKHAFKTFKRSYENNTKLSNDTSKDLKQLKGLLVKYNYIQNEFVRNMYKLLSKFEKVQENYTNAKESNEKKATTATVEQFSGNIINNLRKLKSLANVLNLGRRKRDTSRDDDGMEYLLTLMEYMLKQNYPLDASPINDGIDLLLEAIKSAPDIKPIKKKVLQAIPVNIRISRTTEPVPDSILGEDNSYDSRKINDDISVNDTRSEDTRSENNGSENTRSETGEQNSNQENEKDEQFKFVPGKNIFELDAKVNTEKYYDKNSNQIDTTVIPVNVGIFGNVEEETTDNNNFKKIESAVKANRKFEVFNSDLDDEDIETVNTTMTTDIENNEVENTVTVTVPYETTEFKLKDVKKMHSNINSVEVSGKSDGEKRIGLDWLEDGYDDIKEVRQVKNTMPTPTQAPVVVTTKAVHTDSVSVLTRELIDEEKRKVSNINVEDVMFKKQMDLLNSLDYGTERSENDDVESKEGDERYSGDSPSY</sequence>
<reference evidence="3 4" key="1">
    <citation type="submission" date="2024-06" db="EMBL/GenBank/DDBJ databases">
        <title>A chromosome-level genome assembly of beet webworm, Loxostege sticticalis.</title>
        <authorList>
            <person name="Zhang Y."/>
        </authorList>
    </citation>
    <scope>NUCLEOTIDE SEQUENCE [LARGE SCALE GENOMIC DNA]</scope>
    <source>
        <strain evidence="3">AQ028</strain>
        <tissue evidence="3">Male pupae</tissue>
    </source>
</reference>
<dbReference type="Proteomes" id="UP001549921">
    <property type="component" value="Unassembled WGS sequence"/>
</dbReference>
<evidence type="ECO:0000256" key="2">
    <source>
        <dbReference type="SAM" id="SignalP"/>
    </source>
</evidence>
<gene>
    <name evidence="3" type="ORF">ABMA28_009092</name>
</gene>
<feature type="region of interest" description="Disordered" evidence="1">
    <location>
        <begin position="380"/>
        <end position="440"/>
    </location>
</feature>
<feature type="compositionally biased region" description="Basic residues" evidence="1">
    <location>
        <begin position="399"/>
        <end position="412"/>
    </location>
</feature>
<feature type="region of interest" description="Disordered" evidence="1">
    <location>
        <begin position="1269"/>
        <end position="1297"/>
    </location>
</feature>
<evidence type="ECO:0000256" key="1">
    <source>
        <dbReference type="SAM" id="MobiDB-lite"/>
    </source>
</evidence>
<feature type="compositionally biased region" description="Basic and acidic residues" evidence="1">
    <location>
        <begin position="1272"/>
        <end position="1291"/>
    </location>
</feature>
<dbReference type="EMBL" id="JBEDNZ010000023">
    <property type="protein sequence ID" value="KAL0811640.1"/>
    <property type="molecule type" value="Genomic_DNA"/>
</dbReference>
<comment type="caution">
    <text evidence="3">The sequence shown here is derived from an EMBL/GenBank/DDBJ whole genome shotgun (WGS) entry which is preliminary data.</text>
</comment>
<evidence type="ECO:0000313" key="3">
    <source>
        <dbReference type="EMBL" id="KAL0811640.1"/>
    </source>
</evidence>
<evidence type="ECO:0000313" key="4">
    <source>
        <dbReference type="Proteomes" id="UP001549921"/>
    </source>
</evidence>
<feature type="region of interest" description="Disordered" evidence="1">
    <location>
        <begin position="181"/>
        <end position="316"/>
    </location>
</feature>
<feature type="compositionally biased region" description="Low complexity" evidence="1">
    <location>
        <begin position="418"/>
        <end position="429"/>
    </location>
</feature>
<feature type="signal peptide" evidence="2">
    <location>
        <begin position="1"/>
        <end position="29"/>
    </location>
</feature>
<proteinExistence type="predicted"/>
<feature type="region of interest" description="Disordered" evidence="1">
    <location>
        <begin position="996"/>
        <end position="1059"/>
    </location>
</feature>
<keyword evidence="2" id="KW-0732">Signal</keyword>
<accession>A0ABD0SC54</accession>
<name>A0ABD0SC54_LOXSC</name>
<feature type="compositionally biased region" description="Low complexity" evidence="1">
    <location>
        <begin position="228"/>
        <end position="277"/>
    </location>
</feature>